<dbReference type="EMBL" id="BAABKB010000044">
    <property type="protein sequence ID" value="GAA5035137.1"/>
    <property type="molecule type" value="Genomic_DNA"/>
</dbReference>
<name>A0ABP9JKN4_9ACTN</name>
<evidence type="ECO:0000256" key="4">
    <source>
        <dbReference type="ARBA" id="ARBA00022989"/>
    </source>
</evidence>
<dbReference type="PANTHER" id="PTHR30509:SF9">
    <property type="entry name" value="MULTIDRUG RESISTANCE PROTEIN MDTO"/>
    <property type="match status" value="1"/>
</dbReference>
<feature type="region of interest" description="Disordered" evidence="7">
    <location>
        <begin position="563"/>
        <end position="583"/>
    </location>
</feature>
<keyword evidence="4 8" id="KW-1133">Transmembrane helix</keyword>
<keyword evidence="2" id="KW-1003">Cell membrane</keyword>
<evidence type="ECO:0000256" key="1">
    <source>
        <dbReference type="ARBA" id="ARBA00004651"/>
    </source>
</evidence>
<feature type="transmembrane region" description="Helical" evidence="8">
    <location>
        <begin position="71"/>
        <end position="91"/>
    </location>
</feature>
<comment type="subcellular location">
    <subcellularLocation>
        <location evidence="1">Cell membrane</location>
        <topology evidence="1">Multi-pass membrane protein</topology>
    </subcellularLocation>
</comment>
<keyword evidence="5 8" id="KW-0472">Membrane</keyword>
<evidence type="ECO:0000256" key="3">
    <source>
        <dbReference type="ARBA" id="ARBA00022692"/>
    </source>
</evidence>
<keyword evidence="3 8" id="KW-0812">Transmembrane</keyword>
<accession>A0ABP9JKN4</accession>
<dbReference type="Pfam" id="PF13515">
    <property type="entry name" value="FUSC_2"/>
    <property type="match status" value="1"/>
</dbReference>
<evidence type="ECO:0000313" key="10">
    <source>
        <dbReference type="EMBL" id="GAA5035137.1"/>
    </source>
</evidence>
<feature type="region of interest" description="Disordered" evidence="7">
    <location>
        <begin position="278"/>
        <end position="300"/>
    </location>
</feature>
<feature type="compositionally biased region" description="Basic and acidic residues" evidence="7">
    <location>
        <begin position="283"/>
        <end position="295"/>
    </location>
</feature>
<proteinExistence type="inferred from homology"/>
<evidence type="ECO:0000313" key="11">
    <source>
        <dbReference type="Proteomes" id="UP001501759"/>
    </source>
</evidence>
<feature type="transmembrane region" description="Helical" evidence="8">
    <location>
        <begin position="441"/>
        <end position="457"/>
    </location>
</feature>
<feature type="transmembrane region" description="Helical" evidence="8">
    <location>
        <begin position="490"/>
        <end position="507"/>
    </location>
</feature>
<organism evidence="10 11">
    <name type="scientific">Streptomyces siamensis</name>
    <dbReference type="NCBI Taxonomy" id="1274986"/>
    <lineage>
        <taxon>Bacteria</taxon>
        <taxon>Bacillati</taxon>
        <taxon>Actinomycetota</taxon>
        <taxon>Actinomycetes</taxon>
        <taxon>Kitasatosporales</taxon>
        <taxon>Streptomycetaceae</taxon>
        <taxon>Streptomyces</taxon>
    </lineage>
</organism>
<evidence type="ECO:0000256" key="7">
    <source>
        <dbReference type="SAM" id="MobiDB-lite"/>
    </source>
</evidence>
<dbReference type="InterPro" id="IPR049453">
    <property type="entry name" value="Memb_transporter_dom"/>
</dbReference>
<feature type="transmembrane region" description="Helical" evidence="8">
    <location>
        <begin position="28"/>
        <end position="46"/>
    </location>
</feature>
<feature type="transmembrane region" description="Helical" evidence="8">
    <location>
        <begin position="417"/>
        <end position="435"/>
    </location>
</feature>
<feature type="domain" description="Integral membrane bound transporter" evidence="9">
    <location>
        <begin position="392"/>
        <end position="500"/>
    </location>
</feature>
<evidence type="ECO:0000259" key="9">
    <source>
        <dbReference type="Pfam" id="PF13515"/>
    </source>
</evidence>
<evidence type="ECO:0000256" key="6">
    <source>
        <dbReference type="ARBA" id="ARBA00043993"/>
    </source>
</evidence>
<evidence type="ECO:0000256" key="8">
    <source>
        <dbReference type="SAM" id="Phobius"/>
    </source>
</evidence>
<keyword evidence="11" id="KW-1185">Reference proteome</keyword>
<reference evidence="11" key="1">
    <citation type="journal article" date="2019" name="Int. J. Syst. Evol. Microbiol.">
        <title>The Global Catalogue of Microorganisms (GCM) 10K type strain sequencing project: providing services to taxonomists for standard genome sequencing and annotation.</title>
        <authorList>
            <consortium name="The Broad Institute Genomics Platform"/>
            <consortium name="The Broad Institute Genome Sequencing Center for Infectious Disease"/>
            <person name="Wu L."/>
            <person name="Ma J."/>
        </authorList>
    </citation>
    <scope>NUCLEOTIDE SEQUENCE [LARGE SCALE GENOMIC DNA]</scope>
    <source>
        <strain evidence="11">JCM 18409</strain>
    </source>
</reference>
<comment type="caution">
    <text evidence="10">The sequence shown here is derived from an EMBL/GenBank/DDBJ whole genome shotgun (WGS) entry which is preliminary data.</text>
</comment>
<dbReference type="Proteomes" id="UP001501759">
    <property type="component" value="Unassembled WGS sequence"/>
</dbReference>
<gene>
    <name evidence="10" type="ORF">GCM10023335_80470</name>
</gene>
<dbReference type="PANTHER" id="PTHR30509">
    <property type="entry name" value="P-HYDROXYBENZOIC ACID EFFLUX PUMP SUBUNIT-RELATED"/>
    <property type="match status" value="1"/>
</dbReference>
<sequence length="697" mass="74460">MWTHYRRAVLHAARHGFKLGRPLQNPEALLRVAVAVVVATVVSYFLNNPMVTIGAWFTGMGSLVPRRRNRVVISAVSTLLLCVAGPLVGVHLHDIPWLLYVLAFLGTFVGGMLLTLGIGPGMRVIIMMIMMVAFADISPDISTGLSEVKWLAVGGGIGFVCHLIPPYGPRFAGQRDAVAALYDALAADARAYADGGAPGQPWPQPTLTARQALTVLPQRCRAAAAPLFALVGEAERIVRYLRALEAPTGLDPDTRKARCAAVADVLSEIASAVRTGRTVAATTDERARRQLEPRPGEPPARTLRGLVESLTEAERIASLSDSGDAGASWQHTELAKQHAQSGFLARGLRQLRAELGWESPAFRHALRLAVAATLAEAVGRASGDWGGIGVAHHAVWAFLTAAVVLVPTFEHTIGRGISRSAGAIVGGFLGWALTMLPHDKLLHSVIVVLLIFGYLAFRSMGQPPTIICITAVVAYIGGEGASAWSRTVDTLIGAAIAMIVYMLWPTWHSKRLPRLLGNWTRIEGRYLGALAAAWADPAGADRAALDRMGHEARVARRHFQEAAANATSEPVHHRARWSGPELEELSRSTRELAKGSALLAAHAPGPRQPGVPSVARYAESLQEELSELAEAAETGRMPAPGLTAELHDLLSVELADTTPSGMCEREVFAHVTHAVEDLASAISDQRVTGRHRAVGVG</sequence>
<feature type="transmembrane region" description="Helical" evidence="8">
    <location>
        <begin position="97"/>
        <end position="117"/>
    </location>
</feature>
<feature type="transmembrane region" description="Helical" evidence="8">
    <location>
        <begin position="464"/>
        <end position="484"/>
    </location>
</feature>
<dbReference type="RefSeq" id="WP_345657834.1">
    <property type="nucleotide sequence ID" value="NZ_BAABKB010000044.1"/>
</dbReference>
<evidence type="ECO:0000256" key="5">
    <source>
        <dbReference type="ARBA" id="ARBA00023136"/>
    </source>
</evidence>
<comment type="similarity">
    <text evidence="6">Belongs to the YccS/YhfK family.</text>
</comment>
<evidence type="ECO:0000256" key="2">
    <source>
        <dbReference type="ARBA" id="ARBA00022475"/>
    </source>
</evidence>
<protein>
    <submittedName>
        <fullName evidence="10">FUSC family protein</fullName>
    </submittedName>
</protein>